<accession>A0AAE3UD14</accession>
<name>A0AAE3UD14_9BACT</name>
<dbReference type="InterPro" id="IPR013766">
    <property type="entry name" value="Thioredoxin_domain"/>
</dbReference>
<comment type="caution">
    <text evidence="6">The sequence shown here is derived from an EMBL/GenBank/DDBJ whole genome shotgun (WGS) entry which is preliminary data.</text>
</comment>
<feature type="binding site" evidence="3">
    <location>
        <position position="193"/>
    </location>
    <ligand>
        <name>Cu cation</name>
        <dbReference type="ChEBI" id="CHEBI:23378"/>
    </ligand>
</feature>
<comment type="similarity">
    <text evidence="1">Belongs to the SCO1/2 family.</text>
</comment>
<sequence length="234" mass="26603">MKNLKQAGILLILLALPALLFLFLRNSGKNHYSIGRYYPVIDSASGQVKVGKQIVKGKEIADTLFHTVPDFKLTNQDGKQVKGASLKGKVVVADFFFTRCPGICKKMSSQMTRVQERFLNNPEIQIVSFSVDPENDTVPALRNYADMYDIKTDKWQLLTGDKPQIYHLAKYGYFVTAKENDPTAQNLEDQFVHTDKFVLIDKGGVIRGYYNGTNRKDVDRLITEIDILLQEYEQ</sequence>
<proteinExistence type="inferred from homology"/>
<dbReference type="InterPro" id="IPR003782">
    <property type="entry name" value="SCO1/SenC"/>
</dbReference>
<protein>
    <submittedName>
        <fullName evidence="6">SCO family protein</fullName>
    </submittedName>
</protein>
<dbReference type="AlphaFoldDB" id="A0AAE3UD14"/>
<dbReference type="Gene3D" id="3.40.30.10">
    <property type="entry name" value="Glutaredoxin"/>
    <property type="match status" value="1"/>
</dbReference>
<feature type="binding site" evidence="3">
    <location>
        <position position="104"/>
    </location>
    <ligand>
        <name>Cu cation</name>
        <dbReference type="ChEBI" id="CHEBI:23378"/>
    </ligand>
</feature>
<keyword evidence="3" id="KW-0479">Metal-binding</keyword>
<dbReference type="InterPro" id="IPR036249">
    <property type="entry name" value="Thioredoxin-like_sf"/>
</dbReference>
<evidence type="ECO:0000256" key="2">
    <source>
        <dbReference type="ARBA" id="ARBA00023008"/>
    </source>
</evidence>
<gene>
    <name evidence="6" type="ORF">QNI22_08735</name>
</gene>
<evidence type="ECO:0000313" key="7">
    <source>
        <dbReference type="Proteomes" id="UP001232063"/>
    </source>
</evidence>
<organism evidence="6 7">
    <name type="scientific">Xanthocytophaga agilis</name>
    <dbReference type="NCBI Taxonomy" id="3048010"/>
    <lineage>
        <taxon>Bacteria</taxon>
        <taxon>Pseudomonadati</taxon>
        <taxon>Bacteroidota</taxon>
        <taxon>Cytophagia</taxon>
        <taxon>Cytophagales</taxon>
        <taxon>Rhodocytophagaceae</taxon>
        <taxon>Xanthocytophaga</taxon>
    </lineage>
</organism>
<keyword evidence="4" id="KW-1015">Disulfide bond</keyword>
<dbReference type="EMBL" id="JASJOU010000002">
    <property type="protein sequence ID" value="MDJ1500730.1"/>
    <property type="molecule type" value="Genomic_DNA"/>
</dbReference>
<feature type="disulfide bond" description="Redox-active" evidence="4">
    <location>
        <begin position="100"/>
        <end position="104"/>
    </location>
</feature>
<feature type="binding site" evidence="3">
    <location>
        <position position="100"/>
    </location>
    <ligand>
        <name>Cu cation</name>
        <dbReference type="ChEBI" id="CHEBI:23378"/>
    </ligand>
</feature>
<evidence type="ECO:0000256" key="4">
    <source>
        <dbReference type="PIRSR" id="PIRSR603782-2"/>
    </source>
</evidence>
<dbReference type="Proteomes" id="UP001232063">
    <property type="component" value="Unassembled WGS sequence"/>
</dbReference>
<dbReference type="RefSeq" id="WP_314510260.1">
    <property type="nucleotide sequence ID" value="NZ_JASJOU010000002.1"/>
</dbReference>
<keyword evidence="7" id="KW-1185">Reference proteome</keyword>
<dbReference type="Pfam" id="PF02630">
    <property type="entry name" value="SCO1-SenC"/>
    <property type="match status" value="1"/>
</dbReference>
<evidence type="ECO:0000259" key="5">
    <source>
        <dbReference type="PROSITE" id="PS51352"/>
    </source>
</evidence>
<dbReference type="PANTHER" id="PTHR12151:SF25">
    <property type="entry name" value="LINALOOL DEHYDRATASE_ISOMERASE DOMAIN-CONTAINING PROTEIN"/>
    <property type="match status" value="1"/>
</dbReference>
<evidence type="ECO:0000313" key="6">
    <source>
        <dbReference type="EMBL" id="MDJ1500730.1"/>
    </source>
</evidence>
<dbReference type="PANTHER" id="PTHR12151">
    <property type="entry name" value="ELECTRON TRANSPORT PROTIN SCO1/SENC FAMILY MEMBER"/>
    <property type="match status" value="1"/>
</dbReference>
<evidence type="ECO:0000256" key="1">
    <source>
        <dbReference type="ARBA" id="ARBA00010996"/>
    </source>
</evidence>
<keyword evidence="2 3" id="KW-0186">Copper</keyword>
<dbReference type="GO" id="GO:0046872">
    <property type="term" value="F:metal ion binding"/>
    <property type="evidence" value="ECO:0007669"/>
    <property type="project" value="UniProtKB-KW"/>
</dbReference>
<dbReference type="PROSITE" id="PS51352">
    <property type="entry name" value="THIOREDOXIN_2"/>
    <property type="match status" value="1"/>
</dbReference>
<dbReference type="CDD" id="cd02968">
    <property type="entry name" value="SCO"/>
    <property type="match status" value="1"/>
</dbReference>
<dbReference type="SUPFAM" id="SSF52833">
    <property type="entry name" value="Thioredoxin-like"/>
    <property type="match status" value="1"/>
</dbReference>
<feature type="domain" description="Thioredoxin" evidence="5">
    <location>
        <begin position="62"/>
        <end position="230"/>
    </location>
</feature>
<evidence type="ECO:0000256" key="3">
    <source>
        <dbReference type="PIRSR" id="PIRSR603782-1"/>
    </source>
</evidence>
<reference evidence="6" key="1">
    <citation type="submission" date="2023-05" db="EMBL/GenBank/DDBJ databases">
        <authorList>
            <person name="Zhang X."/>
        </authorList>
    </citation>
    <scope>NUCLEOTIDE SEQUENCE</scope>
    <source>
        <strain evidence="6">BD1B2-1</strain>
    </source>
</reference>